<accession>A0A7X0U976</accession>
<dbReference type="EMBL" id="JACHLK010000004">
    <property type="protein sequence ID" value="MBB6559952.1"/>
    <property type="molecule type" value="Genomic_DNA"/>
</dbReference>
<dbReference type="Pfam" id="PF19788">
    <property type="entry name" value="DUF6272"/>
    <property type="match status" value="1"/>
</dbReference>
<keyword evidence="2" id="KW-1185">Reference proteome</keyword>
<gene>
    <name evidence="1" type="ORF">HNP48_002624</name>
</gene>
<proteinExistence type="predicted"/>
<organism evidence="1 2">
    <name type="scientific">Acidovorax soli</name>
    <dbReference type="NCBI Taxonomy" id="592050"/>
    <lineage>
        <taxon>Bacteria</taxon>
        <taxon>Pseudomonadati</taxon>
        <taxon>Pseudomonadota</taxon>
        <taxon>Betaproteobacteria</taxon>
        <taxon>Burkholderiales</taxon>
        <taxon>Comamonadaceae</taxon>
        <taxon>Acidovorax</taxon>
    </lineage>
</organism>
<dbReference type="Proteomes" id="UP000575083">
    <property type="component" value="Unassembled WGS sequence"/>
</dbReference>
<dbReference type="RefSeq" id="WP_184857453.1">
    <property type="nucleotide sequence ID" value="NZ_JACHLK010000004.1"/>
</dbReference>
<comment type="caution">
    <text evidence="1">The sequence shown here is derived from an EMBL/GenBank/DDBJ whole genome shotgun (WGS) entry which is preliminary data.</text>
</comment>
<name>A0A7X0U976_9BURK</name>
<protein>
    <submittedName>
        <fullName evidence="1">Uncharacterized protein</fullName>
    </submittedName>
</protein>
<evidence type="ECO:0000313" key="2">
    <source>
        <dbReference type="Proteomes" id="UP000575083"/>
    </source>
</evidence>
<dbReference type="AlphaFoldDB" id="A0A7X0U976"/>
<reference evidence="1 2" key="1">
    <citation type="submission" date="2020-08" db="EMBL/GenBank/DDBJ databases">
        <title>Functional genomics of gut bacteria from endangered species of beetles.</title>
        <authorList>
            <person name="Carlos-Shanley C."/>
        </authorList>
    </citation>
    <scope>NUCLEOTIDE SEQUENCE [LARGE SCALE GENOMIC DNA]</scope>
    <source>
        <strain evidence="1 2">S00198</strain>
    </source>
</reference>
<sequence>MNGPDFERFQANAQDCGVLFYYAGEFTPAVVAAAADSLKQRLATEDASGPAKRKLFSTFVEMAHNILHYAVPPEDDGAAPLAADAAPGPKGAIGVGKDLPDNGQEAAEAAPAQYWIVCSNAVDIAHVPRLTDKLDTLRAMSLEEIKQSYREQLRNADHNANDTLSKGAGLGLLTIARDASAPLEYSFASTPESEGRTAQFHVKARI</sequence>
<evidence type="ECO:0000313" key="1">
    <source>
        <dbReference type="EMBL" id="MBB6559952.1"/>
    </source>
</evidence>
<dbReference type="InterPro" id="IPR046239">
    <property type="entry name" value="DUF6272"/>
</dbReference>